<dbReference type="HOGENOM" id="CLU_358889_0_0_2"/>
<gene>
    <name evidence="2" type="ordered locus">M164_1639</name>
</gene>
<organism evidence="2 3">
    <name type="scientific">Saccharolobus islandicus (strain M.16.4 / Kamchatka #3)</name>
    <name type="common">Sulfolobus islandicus</name>
    <dbReference type="NCBI Taxonomy" id="426118"/>
    <lineage>
        <taxon>Archaea</taxon>
        <taxon>Thermoproteota</taxon>
        <taxon>Thermoprotei</taxon>
        <taxon>Sulfolobales</taxon>
        <taxon>Sulfolobaceae</taxon>
        <taxon>Saccharolobus</taxon>
    </lineage>
</organism>
<evidence type="ECO:0000313" key="3">
    <source>
        <dbReference type="Proteomes" id="UP000001479"/>
    </source>
</evidence>
<accession>C4KI28</accession>
<feature type="transmembrane region" description="Helical" evidence="1">
    <location>
        <begin position="7"/>
        <end position="31"/>
    </location>
</feature>
<dbReference type="KEGG" id="sid:M164_1639"/>
<keyword evidence="1" id="KW-1133">Transmembrane helix</keyword>
<dbReference type="Proteomes" id="UP000001479">
    <property type="component" value="Chromosome"/>
</dbReference>
<proteinExistence type="predicted"/>
<reference evidence="2 3" key="1">
    <citation type="journal article" date="2009" name="Proc. Natl. Acad. Sci. U.S.A.">
        <title>Biogeography of the Sulfolobus islandicus pan-genome.</title>
        <authorList>
            <person name="Reno M.L."/>
            <person name="Held N.L."/>
            <person name="Fields C.J."/>
            <person name="Burke P.V."/>
            <person name="Whitaker R.J."/>
        </authorList>
    </citation>
    <scope>NUCLEOTIDE SEQUENCE [LARGE SCALE GENOMIC DNA]</scope>
    <source>
        <strain evidence="3">M.16.4 / Kamchatka #3</strain>
    </source>
</reference>
<keyword evidence="1" id="KW-0472">Membrane</keyword>
<dbReference type="AlphaFoldDB" id="C4KI28"/>
<keyword evidence="1" id="KW-0812">Transmembrane</keyword>
<dbReference type="EMBL" id="CP001402">
    <property type="protein sequence ID" value="ACR42242.1"/>
    <property type="molecule type" value="Genomic_DNA"/>
</dbReference>
<protein>
    <submittedName>
        <fullName evidence="2">Uncharacterized protein</fullName>
    </submittedName>
</protein>
<dbReference type="GeneID" id="84061951"/>
<dbReference type="RefSeq" id="WP_012736018.1">
    <property type="nucleotide sequence ID" value="NC_012726.1"/>
</dbReference>
<sequence length="782" mass="89344">MSFASRYVYYATMFLGFMILLAAFSSINYFYQSSNPPTASGNIQYGLSSYNITISPHNVLTYAEAQNFTPLSDLVKDNFMPILNENEYGNTNIITAIKKILSLNASLIAPVPYWEAEDLVQFLNASFTGYKILHSYTIPLSPSENETWTQNYLSFNITKFDITVYNNSYTPSTNVSYYSLSIINKTIVFLKGTSYNIWPGGSFSEEGFYNVYGNSYSITSSYPYVYGNELVFVPAQTSSSGLIYFSKNLYMQGGVSIALIGGATESNTPTVADGFYIGIAYGHVSSWAFNTPSVQKTVYGNGYPYSGSVAFPANTYAIVVQYDPLGPNINFFISDGSVKYEISYVGLNVYYSLGQLIYFNVTLDNGIITAYVSNLNTGQSVKLSVSLTNFYWYPDLQPGFYTIYLGGATGTADANWYIDYSSMYYYVPYFIENSTVFLQGNGYTYNGTVPLTSLQNNTEYYILRQGDGPYTFSLKYVMLGNKSYNEFVKVFANDSLEMFMRYYNIIVIRNYTGLIGWINATPIVIQNQYGGLNYTLKFKIDITKYPVPGYVIDHPPTSSVFQNNYAFEYLEWAEYRLLADELYNFTIQFTENVTQHLNYNYTKFWRAEAYAIAVELLSQNIHNISAKYQHQFPIEALWDGNGTQYEANVNLALILENLMPVNMTVGQHYNITSFYPVYGYWASNWSYVYVNVQNLPQYWINNTVSLQYNYTYLVDMGSIYKYFSYWQIPNGTYNNVTLYNPLPTSIIFHYGTYYLNITPIEFYNITSILELIYNDSAEYKVY</sequence>
<evidence type="ECO:0000313" key="2">
    <source>
        <dbReference type="EMBL" id="ACR42242.1"/>
    </source>
</evidence>
<name>C4KI28_SACI6</name>
<evidence type="ECO:0000256" key="1">
    <source>
        <dbReference type="SAM" id="Phobius"/>
    </source>
</evidence>